<dbReference type="EMBL" id="JADAQT010000009">
    <property type="protein sequence ID" value="MBE1874141.1"/>
    <property type="molecule type" value="Genomic_DNA"/>
</dbReference>
<evidence type="ECO:0000256" key="2">
    <source>
        <dbReference type="ARBA" id="ARBA00023125"/>
    </source>
</evidence>
<organism evidence="5 6">
    <name type="scientific">Myceligenerans pegani</name>
    <dbReference type="NCBI Taxonomy" id="2776917"/>
    <lineage>
        <taxon>Bacteria</taxon>
        <taxon>Bacillati</taxon>
        <taxon>Actinomycetota</taxon>
        <taxon>Actinomycetes</taxon>
        <taxon>Micrococcales</taxon>
        <taxon>Promicromonosporaceae</taxon>
        <taxon>Myceligenerans</taxon>
    </lineage>
</organism>
<comment type="caution">
    <text evidence="5">The sequence shown here is derived from an EMBL/GenBank/DDBJ whole genome shotgun (WGS) entry which is preliminary data.</text>
</comment>
<evidence type="ECO:0000313" key="5">
    <source>
        <dbReference type="EMBL" id="MBE1874141.1"/>
    </source>
</evidence>
<dbReference type="RefSeq" id="WP_192860723.1">
    <property type="nucleotide sequence ID" value="NZ_JADAQT010000009.1"/>
</dbReference>
<dbReference type="SUPFAM" id="SSF46785">
    <property type="entry name" value="Winged helix' DNA-binding domain"/>
    <property type="match status" value="1"/>
</dbReference>
<gene>
    <name evidence="5" type="ORF">IHE71_00220</name>
</gene>
<accession>A0ABR9MRY1</accession>
<keyword evidence="3" id="KW-0804">Transcription</keyword>
<keyword evidence="1" id="KW-0805">Transcription regulation</keyword>
<dbReference type="Gene3D" id="1.10.10.10">
    <property type="entry name" value="Winged helix-like DNA-binding domain superfamily/Winged helix DNA-binding domain"/>
    <property type="match status" value="1"/>
</dbReference>
<dbReference type="InterPro" id="IPR001845">
    <property type="entry name" value="HTH_ArsR_DNA-bd_dom"/>
</dbReference>
<dbReference type="PANTHER" id="PTHR43132:SF8">
    <property type="entry name" value="HTH-TYPE TRANSCRIPTIONAL REGULATOR KMTR"/>
    <property type="match status" value="1"/>
</dbReference>
<dbReference type="PANTHER" id="PTHR43132">
    <property type="entry name" value="ARSENICAL RESISTANCE OPERON REPRESSOR ARSR-RELATED"/>
    <property type="match status" value="1"/>
</dbReference>
<dbReference type="InterPro" id="IPR036388">
    <property type="entry name" value="WH-like_DNA-bd_sf"/>
</dbReference>
<dbReference type="InterPro" id="IPR036390">
    <property type="entry name" value="WH_DNA-bd_sf"/>
</dbReference>
<dbReference type="InterPro" id="IPR011991">
    <property type="entry name" value="ArsR-like_HTH"/>
</dbReference>
<evidence type="ECO:0000313" key="6">
    <source>
        <dbReference type="Proteomes" id="UP000625527"/>
    </source>
</evidence>
<keyword evidence="2" id="KW-0238">DNA-binding</keyword>
<dbReference type="SMART" id="SM00418">
    <property type="entry name" value="HTH_ARSR"/>
    <property type="match status" value="1"/>
</dbReference>
<dbReference type="PRINTS" id="PR00778">
    <property type="entry name" value="HTHARSR"/>
</dbReference>
<dbReference type="Proteomes" id="UP000625527">
    <property type="component" value="Unassembled WGS sequence"/>
</dbReference>
<dbReference type="CDD" id="cd00090">
    <property type="entry name" value="HTH_ARSR"/>
    <property type="match status" value="1"/>
</dbReference>
<evidence type="ECO:0000256" key="1">
    <source>
        <dbReference type="ARBA" id="ARBA00023015"/>
    </source>
</evidence>
<feature type="domain" description="HTH arsR-type" evidence="4">
    <location>
        <begin position="249"/>
        <end position="324"/>
    </location>
</feature>
<proteinExistence type="predicted"/>
<keyword evidence="6" id="KW-1185">Reference proteome</keyword>
<dbReference type="InterPro" id="IPR051011">
    <property type="entry name" value="Metal_resp_trans_reg"/>
</dbReference>
<evidence type="ECO:0000256" key="3">
    <source>
        <dbReference type="ARBA" id="ARBA00023163"/>
    </source>
</evidence>
<protein>
    <submittedName>
        <fullName evidence="5">Helix-turn-helix transcriptional regulator</fullName>
    </submittedName>
</protein>
<sequence>MLRIHFTADDLGRVRLAAGADPLWETRLSARVVNDPEGARGALGQWRSEVVRDLPRQALPYLHLTPSRGYSPDFLVPETGSVDLASGIQAVLGTPAGRMAAELARLDVASPLSGWVHYLASGAPRALQGLRATITAYHRHAVAPVWDRVWSAVEADRAAHAHGLVTEGARDTLAALHPRITWSGHTLRIDDGRHDRDIHLAGRGLRLVPSYFCGDVPVTFEDPGLTPALVLPVVHSPYEAASRDESAGAALALLLGRTRAAALRALATPVTTGALARRTSASPASASQHAAVLRQAGLVVSRRDGRYVVHTLTTLGARLLAAAERGEAATGRQRPPKP</sequence>
<name>A0ABR9MRY1_9MICO</name>
<feature type="non-terminal residue" evidence="5">
    <location>
        <position position="338"/>
    </location>
</feature>
<reference evidence="5 6" key="1">
    <citation type="submission" date="2020-10" db="EMBL/GenBank/DDBJ databases">
        <title>Myceligenerans pegani sp. nov., an endophytic actinomycete isolated from Peganum harmala L. in Xinjiang, China.</title>
        <authorList>
            <person name="Xin L."/>
        </authorList>
    </citation>
    <scope>NUCLEOTIDE SEQUENCE [LARGE SCALE GENOMIC DNA]</scope>
    <source>
        <strain evidence="5 6">TRM65318</strain>
    </source>
</reference>
<evidence type="ECO:0000259" key="4">
    <source>
        <dbReference type="SMART" id="SM00418"/>
    </source>
</evidence>